<dbReference type="RefSeq" id="WP_305005544.1">
    <property type="nucleotide sequence ID" value="NZ_JAUQSY010000003.1"/>
</dbReference>
<name>A0ABT9B7I1_9BACT</name>
<keyword evidence="2" id="KW-1185">Reference proteome</keyword>
<dbReference type="Proteomes" id="UP001176429">
    <property type="component" value="Unassembled WGS sequence"/>
</dbReference>
<sequence>MSLTVNFIPSFANGGHFIITTEGTEKLGNWLLFVGLDKDIPGNKGYDGGPVRHDLSPITLHDGDKVEVHGGDGPTLDYAVQGSTRRLYWNKEPNPWEWLPSGYALIGLLWEEGRDYSELMSTFYSAREAHRAKTVE</sequence>
<protein>
    <submittedName>
        <fullName evidence="1">Uncharacterized protein</fullName>
    </submittedName>
</protein>
<accession>A0ABT9B7I1</accession>
<dbReference type="EMBL" id="JAUQSY010000003">
    <property type="protein sequence ID" value="MDO7874229.1"/>
    <property type="molecule type" value="Genomic_DNA"/>
</dbReference>
<reference evidence="1" key="1">
    <citation type="submission" date="2023-07" db="EMBL/GenBank/DDBJ databases">
        <authorList>
            <person name="Kim M.K."/>
        </authorList>
    </citation>
    <scope>NUCLEOTIDE SEQUENCE</scope>
    <source>
        <strain evidence="1">ASUV-10-1</strain>
    </source>
</reference>
<proteinExistence type="predicted"/>
<evidence type="ECO:0000313" key="2">
    <source>
        <dbReference type="Proteomes" id="UP001176429"/>
    </source>
</evidence>
<comment type="caution">
    <text evidence="1">The sequence shown here is derived from an EMBL/GenBank/DDBJ whole genome shotgun (WGS) entry which is preliminary data.</text>
</comment>
<gene>
    <name evidence="1" type="ORF">Q5H93_05750</name>
</gene>
<organism evidence="1 2">
    <name type="scientific">Hymenobacter aranciens</name>
    <dbReference type="NCBI Taxonomy" id="3063996"/>
    <lineage>
        <taxon>Bacteria</taxon>
        <taxon>Pseudomonadati</taxon>
        <taxon>Bacteroidota</taxon>
        <taxon>Cytophagia</taxon>
        <taxon>Cytophagales</taxon>
        <taxon>Hymenobacteraceae</taxon>
        <taxon>Hymenobacter</taxon>
    </lineage>
</organism>
<evidence type="ECO:0000313" key="1">
    <source>
        <dbReference type="EMBL" id="MDO7874229.1"/>
    </source>
</evidence>